<keyword evidence="1" id="KW-1133">Transmembrane helix</keyword>
<keyword evidence="3" id="KW-1185">Reference proteome</keyword>
<reference evidence="2 3" key="1">
    <citation type="submission" date="2020-02" db="EMBL/GenBank/DDBJ databases">
        <authorList>
            <person name="Zheng R.K."/>
            <person name="Sun C.M."/>
        </authorList>
    </citation>
    <scope>NUCLEOTIDE SEQUENCE [LARGE SCALE GENOMIC DNA]</scope>
    <source>
        <strain evidence="3">rifampicinis</strain>
    </source>
</reference>
<feature type="transmembrane region" description="Helical" evidence="1">
    <location>
        <begin position="34"/>
        <end position="55"/>
    </location>
</feature>
<evidence type="ECO:0000256" key="1">
    <source>
        <dbReference type="SAM" id="Phobius"/>
    </source>
</evidence>
<dbReference type="Proteomes" id="UP000594468">
    <property type="component" value="Chromosome"/>
</dbReference>
<dbReference type="AlphaFoldDB" id="A0A7S8IGP6"/>
<organism evidence="2 3">
    <name type="scientific">Phototrophicus methaneseepsis</name>
    <dbReference type="NCBI Taxonomy" id="2710758"/>
    <lineage>
        <taxon>Bacteria</taxon>
        <taxon>Bacillati</taxon>
        <taxon>Chloroflexota</taxon>
        <taxon>Candidatus Thermofontia</taxon>
        <taxon>Phototrophicales</taxon>
        <taxon>Phototrophicaceae</taxon>
        <taxon>Phototrophicus</taxon>
    </lineage>
</organism>
<evidence type="ECO:0000313" key="2">
    <source>
        <dbReference type="EMBL" id="QPC84884.1"/>
    </source>
</evidence>
<protein>
    <submittedName>
        <fullName evidence="2">Uncharacterized protein</fullName>
    </submittedName>
</protein>
<accession>A0A7S8IGP6</accession>
<evidence type="ECO:0000313" key="3">
    <source>
        <dbReference type="Proteomes" id="UP000594468"/>
    </source>
</evidence>
<feature type="transmembrane region" description="Helical" evidence="1">
    <location>
        <begin position="95"/>
        <end position="116"/>
    </location>
</feature>
<gene>
    <name evidence="2" type="ORF">G4Y79_11085</name>
</gene>
<sequence>MLLWRIWRSMTHPPRQDPVFQRVFSAPRLQEPRITGLFIPWMMMFAGGGLCWALTFDWLPTLLIVALLSANTIFGLWGGTAVSQVIVAEKESSRYSLLATLPGGTLMTSWAMGLALLHRRPAFVWMPFLVRLGAFIIGLTLALMACMTFFLVTYGPGPESSIVANYRVIQQTIAACGLVAIFFFDHFYSIVTAVLVGIIAPVDVINRYEAQSRTIMLFLGTQITVYVVTLLVFIAAAPLASTISDGIMGAGFRVLLTVGVYLLQREALIRWLWSVMCQRLNAGTPEVDDLLAITIG</sequence>
<dbReference type="RefSeq" id="WP_195172947.1">
    <property type="nucleotide sequence ID" value="NZ_CP062983.1"/>
</dbReference>
<feature type="transmembrane region" description="Helical" evidence="1">
    <location>
        <begin position="246"/>
        <end position="263"/>
    </location>
</feature>
<name>A0A7S8IGP6_9CHLR</name>
<feature type="transmembrane region" description="Helical" evidence="1">
    <location>
        <begin position="128"/>
        <end position="152"/>
    </location>
</feature>
<keyword evidence="1" id="KW-0472">Membrane</keyword>
<dbReference type="KEGG" id="pmet:G4Y79_11085"/>
<keyword evidence="1" id="KW-0812">Transmembrane</keyword>
<feature type="transmembrane region" description="Helical" evidence="1">
    <location>
        <begin position="61"/>
        <end position="83"/>
    </location>
</feature>
<feature type="transmembrane region" description="Helical" evidence="1">
    <location>
        <begin position="215"/>
        <end position="240"/>
    </location>
</feature>
<proteinExistence type="predicted"/>
<dbReference type="EMBL" id="CP062983">
    <property type="protein sequence ID" value="QPC84884.1"/>
    <property type="molecule type" value="Genomic_DNA"/>
</dbReference>
<feature type="transmembrane region" description="Helical" evidence="1">
    <location>
        <begin position="190"/>
        <end position="208"/>
    </location>
</feature>
<feature type="transmembrane region" description="Helical" evidence="1">
    <location>
        <begin position="164"/>
        <end position="184"/>
    </location>
</feature>